<accession>A0A1C4ZVS7</accession>
<dbReference type="RefSeq" id="WP_091406871.1">
    <property type="nucleotide sequence ID" value="NZ_FMCR01000007.1"/>
</dbReference>
<evidence type="ECO:0000313" key="2">
    <source>
        <dbReference type="Proteomes" id="UP000198864"/>
    </source>
</evidence>
<protein>
    <submittedName>
        <fullName evidence="1">Uncharacterized protein</fullName>
    </submittedName>
</protein>
<organism evidence="1 2">
    <name type="scientific">Micromonospora saelicesensis</name>
    <dbReference type="NCBI Taxonomy" id="285676"/>
    <lineage>
        <taxon>Bacteria</taxon>
        <taxon>Bacillati</taxon>
        <taxon>Actinomycetota</taxon>
        <taxon>Actinomycetes</taxon>
        <taxon>Micromonosporales</taxon>
        <taxon>Micromonosporaceae</taxon>
        <taxon>Micromonospora</taxon>
    </lineage>
</organism>
<proteinExistence type="predicted"/>
<dbReference type="EMBL" id="FMCR01000007">
    <property type="protein sequence ID" value="SCF37050.1"/>
    <property type="molecule type" value="Genomic_DNA"/>
</dbReference>
<reference evidence="1 2" key="1">
    <citation type="submission" date="2016-06" db="EMBL/GenBank/DDBJ databases">
        <authorList>
            <person name="Kjaerup R.B."/>
            <person name="Dalgaard T.S."/>
            <person name="Juul-Madsen H.R."/>
        </authorList>
    </citation>
    <scope>NUCLEOTIDE SEQUENCE [LARGE SCALE GENOMIC DNA]</scope>
    <source>
        <strain evidence="1 2">DSM 44871</strain>
    </source>
</reference>
<sequence>MSDPIPRRTPAPGRARKRAIREHAARAGVAYSEAARQLELVGLRPGETLSRYGRTIYPIGFDPHRQLLVDRRERRSFEERVSDTRRAAILPHGRARHLVERFPPSRGRTGSGVGSLYHGEGREELLAMLYIVIVAESPGLLPEVGDLAWIAELGEDTALDTACADIDREARRLLDQEPLALWSRIQQALTVAERIVDGQVRQEAIRQTALLSTMMTPRLGYAGEPYVPGLPVAGARQILDALLIVADDGHAPGTRVRLLTQPHDARSATIIGARWGSSGPPVGYLVWLDGATAPLSAHPDDLIVLADQEITPR</sequence>
<gene>
    <name evidence="1" type="ORF">GA0070561_5879</name>
</gene>
<dbReference type="AlphaFoldDB" id="A0A1C4ZVS7"/>
<name>A0A1C4ZVS7_9ACTN</name>
<evidence type="ECO:0000313" key="1">
    <source>
        <dbReference type="EMBL" id="SCF37050.1"/>
    </source>
</evidence>
<dbReference type="STRING" id="285676.GA0070561_5879"/>
<dbReference type="Proteomes" id="UP000198864">
    <property type="component" value="Unassembled WGS sequence"/>
</dbReference>